<dbReference type="NCBIfam" id="TIGR00051">
    <property type="entry name" value="YbgC/FadM family acyl-CoA thioesterase"/>
    <property type="match status" value="1"/>
</dbReference>
<dbReference type="InterPro" id="IPR050563">
    <property type="entry name" value="4-hydroxybenzoyl-CoA_TE"/>
</dbReference>
<dbReference type="CDD" id="cd00586">
    <property type="entry name" value="4HBT"/>
    <property type="match status" value="1"/>
</dbReference>
<organism evidence="3 4">
    <name type="scientific">Hominilimicola fabiformis</name>
    <dbReference type="NCBI Taxonomy" id="2885356"/>
    <lineage>
        <taxon>Bacteria</taxon>
        <taxon>Bacillati</taxon>
        <taxon>Bacillota</taxon>
        <taxon>Clostridia</taxon>
        <taxon>Eubacteriales</taxon>
        <taxon>Oscillospiraceae</taxon>
        <taxon>Hominilimicola</taxon>
    </lineage>
</organism>
<sequence>MAFVSETHLTVRYAETDMMGIVHHSRYYPWFEVARTDFIKKIGMSYTEMEKMGIMLPLTETAAKYYYGLKYEDEVLVTCKMTKLTVARCEFTYEVYKLPEKKLMTVGKTGHGFVNCEFVPINLKKLYPEIWNKMHDLLED</sequence>
<dbReference type="EMBL" id="JAJEQM010000008">
    <property type="protein sequence ID" value="MCC2210596.1"/>
    <property type="molecule type" value="Genomic_DNA"/>
</dbReference>
<keyword evidence="4" id="KW-1185">Reference proteome</keyword>
<dbReference type="InterPro" id="IPR029069">
    <property type="entry name" value="HotDog_dom_sf"/>
</dbReference>
<name>A0AAE3DZ87_9FIRM</name>
<dbReference type="SUPFAM" id="SSF54637">
    <property type="entry name" value="Thioesterase/thiol ester dehydrase-isomerase"/>
    <property type="match status" value="1"/>
</dbReference>
<evidence type="ECO:0000256" key="2">
    <source>
        <dbReference type="ARBA" id="ARBA00022801"/>
    </source>
</evidence>
<dbReference type="Gene3D" id="3.10.129.10">
    <property type="entry name" value="Hotdog Thioesterase"/>
    <property type="match status" value="1"/>
</dbReference>
<dbReference type="RefSeq" id="WP_308456396.1">
    <property type="nucleotide sequence ID" value="NZ_JAJEQM010000008.1"/>
</dbReference>
<keyword evidence="2" id="KW-0378">Hydrolase</keyword>
<evidence type="ECO:0000313" key="4">
    <source>
        <dbReference type="Proteomes" id="UP001198242"/>
    </source>
</evidence>
<evidence type="ECO:0000313" key="3">
    <source>
        <dbReference type="EMBL" id="MCC2210596.1"/>
    </source>
</evidence>
<comment type="caution">
    <text evidence="3">The sequence shown here is derived from an EMBL/GenBank/DDBJ whole genome shotgun (WGS) entry which is preliminary data.</text>
</comment>
<proteinExistence type="inferred from homology"/>
<evidence type="ECO:0000256" key="1">
    <source>
        <dbReference type="ARBA" id="ARBA00005953"/>
    </source>
</evidence>
<protein>
    <submittedName>
        <fullName evidence="3">Acyl-CoA thioesterase</fullName>
    </submittedName>
</protein>
<dbReference type="InterPro" id="IPR006684">
    <property type="entry name" value="YbgC/YbaW"/>
</dbReference>
<dbReference type="AlphaFoldDB" id="A0AAE3DZ87"/>
<dbReference type="PANTHER" id="PTHR31793">
    <property type="entry name" value="4-HYDROXYBENZOYL-COA THIOESTERASE FAMILY MEMBER"/>
    <property type="match status" value="1"/>
</dbReference>
<dbReference type="Proteomes" id="UP001198242">
    <property type="component" value="Unassembled WGS sequence"/>
</dbReference>
<dbReference type="PANTHER" id="PTHR31793:SF27">
    <property type="entry name" value="NOVEL THIOESTERASE SUPERFAMILY DOMAIN AND SAPOSIN A-TYPE DOMAIN CONTAINING PROTEIN (0610012H03RIK)"/>
    <property type="match status" value="1"/>
</dbReference>
<accession>A0AAE3DZ87</accession>
<dbReference type="GO" id="GO:0047617">
    <property type="term" value="F:fatty acyl-CoA hydrolase activity"/>
    <property type="evidence" value="ECO:0007669"/>
    <property type="project" value="TreeGrafter"/>
</dbReference>
<gene>
    <name evidence="3" type="ORF">LKE05_07320</name>
</gene>
<reference evidence="3 4" key="1">
    <citation type="submission" date="2021-10" db="EMBL/GenBank/DDBJ databases">
        <title>Anaerobic single-cell dispensing facilitates the cultivation of human gut bacteria.</title>
        <authorList>
            <person name="Afrizal A."/>
        </authorList>
    </citation>
    <scope>NUCLEOTIDE SEQUENCE [LARGE SCALE GENOMIC DNA]</scope>
    <source>
        <strain evidence="3 4">CLA-AA-H232</strain>
    </source>
</reference>
<dbReference type="PIRSF" id="PIRSF003230">
    <property type="entry name" value="YbgC"/>
    <property type="match status" value="1"/>
</dbReference>
<dbReference type="Pfam" id="PF13279">
    <property type="entry name" value="4HBT_2"/>
    <property type="match status" value="1"/>
</dbReference>
<comment type="similarity">
    <text evidence="1">Belongs to the 4-hydroxybenzoyl-CoA thioesterase family.</text>
</comment>